<name>A0ABR2QCY5_9ROSI</name>
<evidence type="ECO:0000256" key="1">
    <source>
        <dbReference type="SAM" id="MobiDB-lite"/>
    </source>
</evidence>
<feature type="compositionally biased region" description="Polar residues" evidence="1">
    <location>
        <begin position="74"/>
        <end position="83"/>
    </location>
</feature>
<feature type="compositionally biased region" description="Low complexity" evidence="1">
    <location>
        <begin position="57"/>
        <end position="73"/>
    </location>
</feature>
<dbReference type="EMBL" id="JBBPBN010000041">
    <property type="protein sequence ID" value="KAK8998557.1"/>
    <property type="molecule type" value="Genomic_DNA"/>
</dbReference>
<sequence>MRWESSGNGRQQKYSQTIVFVSNLPPRFHWQVDELGLNFHPKQSVVSLQSKAEKSVEYSPRSSSDPSSVPDHSTAQNDGSRFNCNGEREMAKAICLEKGSFADEFSSEINVVTSLGEKISNKAVRSVLNVNFVEAFESSTQLDRQVVRWVDAVAKNLLSQGDRTGEGLTQLHNQNLDLDPGTGQEGYEAPFRRNPTDEEMT</sequence>
<feature type="region of interest" description="Disordered" evidence="1">
    <location>
        <begin position="163"/>
        <end position="201"/>
    </location>
</feature>
<organism evidence="2 3">
    <name type="scientific">Hibiscus sabdariffa</name>
    <name type="common">roselle</name>
    <dbReference type="NCBI Taxonomy" id="183260"/>
    <lineage>
        <taxon>Eukaryota</taxon>
        <taxon>Viridiplantae</taxon>
        <taxon>Streptophyta</taxon>
        <taxon>Embryophyta</taxon>
        <taxon>Tracheophyta</taxon>
        <taxon>Spermatophyta</taxon>
        <taxon>Magnoliopsida</taxon>
        <taxon>eudicotyledons</taxon>
        <taxon>Gunneridae</taxon>
        <taxon>Pentapetalae</taxon>
        <taxon>rosids</taxon>
        <taxon>malvids</taxon>
        <taxon>Malvales</taxon>
        <taxon>Malvaceae</taxon>
        <taxon>Malvoideae</taxon>
        <taxon>Hibiscus</taxon>
    </lineage>
</organism>
<accession>A0ABR2QCY5</accession>
<gene>
    <name evidence="2" type="ORF">V6N11_083944</name>
</gene>
<evidence type="ECO:0000313" key="2">
    <source>
        <dbReference type="EMBL" id="KAK8998557.1"/>
    </source>
</evidence>
<keyword evidence="3" id="KW-1185">Reference proteome</keyword>
<reference evidence="2 3" key="1">
    <citation type="journal article" date="2024" name="G3 (Bethesda)">
        <title>Genome assembly of Hibiscus sabdariffa L. provides insights into metabolisms of medicinal natural products.</title>
        <authorList>
            <person name="Kim T."/>
        </authorList>
    </citation>
    <scope>NUCLEOTIDE SEQUENCE [LARGE SCALE GENOMIC DNA]</scope>
    <source>
        <strain evidence="2">TK-2024</strain>
        <tissue evidence="2">Old leaves</tissue>
    </source>
</reference>
<evidence type="ECO:0000313" key="3">
    <source>
        <dbReference type="Proteomes" id="UP001396334"/>
    </source>
</evidence>
<feature type="compositionally biased region" description="Basic and acidic residues" evidence="1">
    <location>
        <begin position="190"/>
        <end position="201"/>
    </location>
</feature>
<comment type="caution">
    <text evidence="2">The sequence shown here is derived from an EMBL/GenBank/DDBJ whole genome shotgun (WGS) entry which is preliminary data.</text>
</comment>
<protein>
    <submittedName>
        <fullName evidence="2">Uncharacterized protein</fullName>
    </submittedName>
</protein>
<proteinExistence type="predicted"/>
<dbReference type="Proteomes" id="UP001396334">
    <property type="component" value="Unassembled WGS sequence"/>
</dbReference>
<feature type="region of interest" description="Disordered" evidence="1">
    <location>
        <begin position="55"/>
        <end position="83"/>
    </location>
</feature>